<dbReference type="GO" id="GO:0005737">
    <property type="term" value="C:cytoplasm"/>
    <property type="evidence" value="ECO:0007669"/>
    <property type="project" value="UniProtKB-SubCell"/>
</dbReference>
<dbReference type="EMBL" id="JALLPJ020000340">
    <property type="protein sequence ID" value="KAL3794879.1"/>
    <property type="molecule type" value="Genomic_DNA"/>
</dbReference>
<dbReference type="PANTHER" id="PTHR18829:SF0">
    <property type="entry name" value="PROTEIN YAE1 HOMOLOG"/>
    <property type="match status" value="1"/>
</dbReference>
<accession>A0ABD3Q4S8</accession>
<evidence type="ECO:0000256" key="3">
    <source>
        <dbReference type="ARBA" id="ARBA00022490"/>
    </source>
</evidence>
<keyword evidence="4" id="KW-0539">Nucleus</keyword>
<feature type="compositionally biased region" description="Basic and acidic residues" evidence="5">
    <location>
        <begin position="23"/>
        <end position="32"/>
    </location>
</feature>
<gene>
    <name evidence="7" type="ORF">ACHAWO_007653</name>
</gene>
<dbReference type="InterPro" id="IPR038881">
    <property type="entry name" value="Yae1-like"/>
</dbReference>
<comment type="subcellular location">
    <subcellularLocation>
        <location evidence="2">Cytoplasm</location>
    </subcellularLocation>
    <subcellularLocation>
        <location evidence="1">Nucleus</location>
    </subcellularLocation>
</comment>
<dbReference type="PANTHER" id="PTHR18829">
    <property type="entry name" value="PROTEIN YAE1 HOMOLOG"/>
    <property type="match status" value="1"/>
</dbReference>
<name>A0ABD3Q4S8_9STRA</name>
<proteinExistence type="predicted"/>
<protein>
    <recommendedName>
        <fullName evidence="6">Essential protein Yae1 N-terminal domain-containing protein</fullName>
    </recommendedName>
</protein>
<sequence length="174" mass="19151">MQSSGSIDEFFGDQSSESDCDAPNEKGNKDEASAPFGAAADHDYRSRESNIKTLSYLDGYDETKEEKLQDGFYDGYMQGFKDAFRIGQQLGSLSANVALDHSFTNSSASNSSPESNDSCAADRLQTLHKNAELIHAFLTNNMLIGSDDKEKDEYTDQLKILATKLQTMGMDKKS</sequence>
<dbReference type="AlphaFoldDB" id="A0ABD3Q4S8"/>
<organism evidence="7 8">
    <name type="scientific">Cyclotella atomus</name>
    <dbReference type="NCBI Taxonomy" id="382360"/>
    <lineage>
        <taxon>Eukaryota</taxon>
        <taxon>Sar</taxon>
        <taxon>Stramenopiles</taxon>
        <taxon>Ochrophyta</taxon>
        <taxon>Bacillariophyta</taxon>
        <taxon>Coscinodiscophyceae</taxon>
        <taxon>Thalassiosirophycidae</taxon>
        <taxon>Stephanodiscales</taxon>
        <taxon>Stephanodiscaceae</taxon>
        <taxon>Cyclotella</taxon>
    </lineage>
</organism>
<keyword evidence="3" id="KW-0963">Cytoplasm</keyword>
<keyword evidence="8" id="KW-1185">Reference proteome</keyword>
<evidence type="ECO:0000313" key="7">
    <source>
        <dbReference type="EMBL" id="KAL3794879.1"/>
    </source>
</evidence>
<evidence type="ECO:0000256" key="2">
    <source>
        <dbReference type="ARBA" id="ARBA00004496"/>
    </source>
</evidence>
<dbReference type="GO" id="GO:0005634">
    <property type="term" value="C:nucleus"/>
    <property type="evidence" value="ECO:0007669"/>
    <property type="project" value="UniProtKB-SubCell"/>
</dbReference>
<dbReference type="Proteomes" id="UP001530400">
    <property type="component" value="Unassembled WGS sequence"/>
</dbReference>
<evidence type="ECO:0000259" key="6">
    <source>
        <dbReference type="Pfam" id="PF09811"/>
    </source>
</evidence>
<evidence type="ECO:0000256" key="1">
    <source>
        <dbReference type="ARBA" id="ARBA00004123"/>
    </source>
</evidence>
<reference evidence="7 8" key="1">
    <citation type="submission" date="2024-10" db="EMBL/GenBank/DDBJ databases">
        <title>Updated reference genomes for cyclostephanoid diatoms.</title>
        <authorList>
            <person name="Roberts W.R."/>
            <person name="Alverson A.J."/>
        </authorList>
    </citation>
    <scope>NUCLEOTIDE SEQUENCE [LARGE SCALE GENOMIC DNA]</scope>
    <source>
        <strain evidence="7 8">AJA010-31</strain>
    </source>
</reference>
<dbReference type="Pfam" id="PF09811">
    <property type="entry name" value="Yae1_N"/>
    <property type="match status" value="1"/>
</dbReference>
<evidence type="ECO:0000313" key="8">
    <source>
        <dbReference type="Proteomes" id="UP001530400"/>
    </source>
</evidence>
<dbReference type="InterPro" id="IPR019191">
    <property type="entry name" value="Essential_protein_Yae1_N"/>
</dbReference>
<feature type="domain" description="Essential protein Yae1 N-terminal" evidence="6">
    <location>
        <begin position="56"/>
        <end position="91"/>
    </location>
</feature>
<feature type="region of interest" description="Disordered" evidence="5">
    <location>
        <begin position="1"/>
        <end position="44"/>
    </location>
</feature>
<comment type="caution">
    <text evidence="7">The sequence shown here is derived from an EMBL/GenBank/DDBJ whole genome shotgun (WGS) entry which is preliminary data.</text>
</comment>
<evidence type="ECO:0000256" key="4">
    <source>
        <dbReference type="ARBA" id="ARBA00023242"/>
    </source>
</evidence>
<evidence type="ECO:0000256" key="5">
    <source>
        <dbReference type="SAM" id="MobiDB-lite"/>
    </source>
</evidence>